<dbReference type="OrthoDB" id="6283812at2759"/>
<protein>
    <submittedName>
        <fullName evidence="4">Secreted protein</fullName>
    </submittedName>
</protein>
<evidence type="ECO:0000313" key="4">
    <source>
        <dbReference type="WBParaSite" id="SSLN_0001589201-mRNA-1"/>
    </source>
</evidence>
<feature type="signal peptide" evidence="1">
    <location>
        <begin position="1"/>
        <end position="27"/>
    </location>
</feature>
<reference evidence="2 3" key="2">
    <citation type="submission" date="2018-11" db="EMBL/GenBank/DDBJ databases">
        <authorList>
            <consortium name="Pathogen Informatics"/>
        </authorList>
    </citation>
    <scope>NUCLEOTIDE SEQUENCE [LARGE SCALE GENOMIC DNA]</scope>
    <source>
        <strain evidence="2 3">NST_G2</strain>
    </source>
</reference>
<evidence type="ECO:0000313" key="3">
    <source>
        <dbReference type="Proteomes" id="UP000275846"/>
    </source>
</evidence>
<dbReference type="Proteomes" id="UP000275846">
    <property type="component" value="Unassembled WGS sequence"/>
</dbReference>
<dbReference type="AlphaFoldDB" id="A0A183TFS0"/>
<proteinExistence type="predicted"/>
<reference evidence="4" key="1">
    <citation type="submission" date="2016-06" db="UniProtKB">
        <authorList>
            <consortium name="WormBaseParasite"/>
        </authorList>
    </citation>
    <scope>IDENTIFICATION</scope>
</reference>
<accession>A0A183TFS0</accession>
<sequence>MTWCRQLHHHPFSVPSFLLLLQVLVESWRLLVPSAIQSSHLGFPVASAQLSLWADRSLLMHIIESLPTKGKSLTHPRCPRRRPDLQKQIPPQLFLVLNGLLVPEVYEHILHGVHNPIPPQIEIIRVKWKAGLERWYEKTHISQRAVTRSLSGYTLGHFECITSRLAHLVRTDYSGAVYQAFQVIYEYRMAGQCTGKCLLMNQKQWNSEFQIQFFENGGFF</sequence>
<dbReference type="STRING" id="70667.A0A183TFS0"/>
<keyword evidence="3" id="KW-1185">Reference proteome</keyword>
<dbReference type="WBParaSite" id="SSLN_0001589201-mRNA-1">
    <property type="protein sequence ID" value="SSLN_0001589201-mRNA-1"/>
    <property type="gene ID" value="SSLN_0001589201"/>
</dbReference>
<evidence type="ECO:0000313" key="2">
    <source>
        <dbReference type="EMBL" id="VDM01704.1"/>
    </source>
</evidence>
<organism evidence="4">
    <name type="scientific">Schistocephalus solidus</name>
    <name type="common">Tapeworm</name>
    <dbReference type="NCBI Taxonomy" id="70667"/>
    <lineage>
        <taxon>Eukaryota</taxon>
        <taxon>Metazoa</taxon>
        <taxon>Spiralia</taxon>
        <taxon>Lophotrochozoa</taxon>
        <taxon>Platyhelminthes</taxon>
        <taxon>Cestoda</taxon>
        <taxon>Eucestoda</taxon>
        <taxon>Diphyllobothriidea</taxon>
        <taxon>Diphyllobothriidae</taxon>
        <taxon>Schistocephalus</taxon>
    </lineage>
</organism>
<name>A0A183TFS0_SCHSO</name>
<feature type="chain" id="PRO_5043141506" evidence="1">
    <location>
        <begin position="28"/>
        <end position="220"/>
    </location>
</feature>
<keyword evidence="1" id="KW-0732">Signal</keyword>
<evidence type="ECO:0000256" key="1">
    <source>
        <dbReference type="SAM" id="SignalP"/>
    </source>
</evidence>
<gene>
    <name evidence="2" type="ORF">SSLN_LOCUS15318</name>
</gene>
<dbReference type="EMBL" id="UYSU01039813">
    <property type="protein sequence ID" value="VDM01704.1"/>
    <property type="molecule type" value="Genomic_DNA"/>
</dbReference>